<evidence type="ECO:0000313" key="2">
    <source>
        <dbReference type="Proteomes" id="UP000029708"/>
    </source>
</evidence>
<dbReference type="EMBL" id="JROI01000014">
    <property type="protein sequence ID" value="KGI77077.1"/>
    <property type="molecule type" value="Genomic_DNA"/>
</dbReference>
<organism evidence="1 2">
    <name type="scientific">Oleiagrimonas soli</name>
    <dbReference type="NCBI Taxonomy" id="1543381"/>
    <lineage>
        <taxon>Bacteria</taxon>
        <taxon>Pseudomonadati</taxon>
        <taxon>Pseudomonadota</taxon>
        <taxon>Gammaproteobacteria</taxon>
        <taxon>Lysobacterales</taxon>
        <taxon>Rhodanobacteraceae</taxon>
        <taxon>Oleiagrimonas</taxon>
    </lineage>
</organism>
<protein>
    <submittedName>
        <fullName evidence="1">Uncharacterized protein</fullName>
    </submittedName>
</protein>
<accession>A0A099CU04</accession>
<dbReference type="Proteomes" id="UP000029708">
    <property type="component" value="Unassembled WGS sequence"/>
</dbReference>
<dbReference type="HOGENOM" id="CLU_1037613_0_0_6"/>
<proteinExistence type="predicted"/>
<comment type="caution">
    <text evidence="1">The sequence shown here is derived from an EMBL/GenBank/DDBJ whole genome shotgun (WGS) entry which is preliminary data.</text>
</comment>
<gene>
    <name evidence="1" type="ORF">LF63_0112580</name>
</gene>
<dbReference type="STRING" id="1543381.LF63_0112580"/>
<sequence>MHRATGIERIIAAALDQHCRHRPEQRHLGELFLHEQKLTRLIDLQEIHVPLRIDNQIGTADNDTQLLHEPTDALLPYGWQLHGLHAGLACEDLLTPVQIGAPGLLEHAHRKNPVADHGHANVLGLVDVTLEDARAHGNGRFGQFRIHIEQGHTQVIQLALGTAQPTVRVERFVDHLPPALDQPCNILGMIGHHHVGKRNIQLDRCLQLHELALGHIGRDRIIDPECIQNLPPQIEEILLEELPLDPEEFTIRLHALLGLGRLRPPEPD</sequence>
<name>A0A099CU04_9GAMM</name>
<evidence type="ECO:0000313" key="1">
    <source>
        <dbReference type="EMBL" id="KGI77077.1"/>
    </source>
</evidence>
<dbReference type="AlphaFoldDB" id="A0A099CU04"/>
<reference evidence="1 2" key="1">
    <citation type="submission" date="2014-09" db="EMBL/GenBank/DDBJ databases">
        <title>Xanthomonadaceae 3.5X direct submission.</title>
        <authorList>
            <person name="Fang T."/>
            <person name="Wang H."/>
        </authorList>
    </citation>
    <scope>NUCLEOTIDE SEQUENCE [LARGE SCALE GENOMIC DNA]</scope>
    <source>
        <strain evidence="1 2">3.5X</strain>
    </source>
</reference>
<keyword evidence="2" id="KW-1185">Reference proteome</keyword>